<evidence type="ECO:0000313" key="2">
    <source>
        <dbReference type="Proteomes" id="UP001271274"/>
    </source>
</evidence>
<evidence type="ECO:0000313" key="1">
    <source>
        <dbReference type="EMBL" id="MDX3706568.1"/>
    </source>
</evidence>
<dbReference type="EMBL" id="JARAYU010000030">
    <property type="protein sequence ID" value="MDX3706568.1"/>
    <property type="molecule type" value="Genomic_DNA"/>
</dbReference>
<name>A0ABU4NUT7_9ACTN</name>
<dbReference type="Proteomes" id="UP001271274">
    <property type="component" value="Unassembled WGS sequence"/>
</dbReference>
<reference evidence="1 2" key="1">
    <citation type="journal article" date="2023" name="Microb. Genom.">
        <title>Mesoterricola silvestris gen. nov., sp. nov., Mesoterricola sediminis sp. nov., Geothrix oryzae sp. nov., Geothrix edaphica sp. nov., Geothrix rubra sp. nov., and Geothrix limicola sp. nov., six novel members of Acidobacteriota isolated from soils.</title>
        <authorList>
            <person name="Weisberg A.J."/>
            <person name="Pearce E."/>
            <person name="Kramer C.G."/>
            <person name="Chang J.H."/>
            <person name="Clarke C.R."/>
        </authorList>
    </citation>
    <scope>NUCLEOTIDE SEQUENCE [LARGE SCALE GENOMIC DNA]</scope>
    <source>
        <strain evidence="1 2">ID09-01A</strain>
    </source>
</reference>
<dbReference type="RefSeq" id="WP_119582806.1">
    <property type="nucleotide sequence ID" value="NZ_JARAUR010000025.1"/>
</dbReference>
<sequence length="279" mass="29180">MASGAADPRERVPVGEPAAATGQDVNAYVGLLEGISGSQISAPPQVEEFSGNGEALSIALEADDTDTFVTRTGVDSDIPRSVLDDGTAGSTLETLPTGTQLLSAADAETGAMVSTLSPQGQLTVWNAPGDFQDDRLATLKRWATEADSKDPGPLGITKAAGTVTVQAAPTCSLSIHKPSTSDRMIKASSSLVCNQKGDIRLKGYLLQYRALGIWVSKASEEFSGPGASATVVTAEWKCSVGDNQLYRGRASTRQLKNSNGTWYKSGQVDGPEQRLTCRA</sequence>
<protein>
    <recommendedName>
        <fullName evidence="3">Lipoprotein</fullName>
    </recommendedName>
</protein>
<gene>
    <name evidence="1" type="ORF">PV662_44200</name>
</gene>
<organism evidence="1 2">
    <name type="scientific">Streptomyces europaeiscabiei</name>
    <dbReference type="NCBI Taxonomy" id="146819"/>
    <lineage>
        <taxon>Bacteria</taxon>
        <taxon>Bacillati</taxon>
        <taxon>Actinomycetota</taxon>
        <taxon>Actinomycetes</taxon>
        <taxon>Kitasatosporales</taxon>
        <taxon>Streptomycetaceae</taxon>
        <taxon>Streptomyces</taxon>
    </lineage>
</organism>
<keyword evidence="2" id="KW-1185">Reference proteome</keyword>
<evidence type="ECO:0008006" key="3">
    <source>
        <dbReference type="Google" id="ProtNLM"/>
    </source>
</evidence>
<proteinExistence type="predicted"/>
<comment type="caution">
    <text evidence="1">The sequence shown here is derived from an EMBL/GenBank/DDBJ whole genome shotgun (WGS) entry which is preliminary data.</text>
</comment>
<accession>A0ABU4NUT7</accession>